<dbReference type="AlphaFoldDB" id="A0A382D2E6"/>
<accession>A0A382D2E6</accession>
<sequence length="191" mass="21614">MPVALIAILNIIFVTLLPRIFFRQDGTWNLKWLLTAAPYAVNPIFLLLNTEEIAIWEPVVFGFTKERLILETAGIPFFALSIALIGFTIGIHRVPIALWHQENDAPKSIVTQGPYAWVRHPFYTSFFMCLIGSVIVCPHPAPLGTLIYATVALMVTARREERRLSASEFGDEYREYMTKVGRFFPGIGRVS</sequence>
<evidence type="ECO:0000256" key="3">
    <source>
        <dbReference type="ARBA" id="ARBA00022989"/>
    </source>
</evidence>
<evidence type="ECO:0000256" key="5">
    <source>
        <dbReference type="SAM" id="Phobius"/>
    </source>
</evidence>
<gene>
    <name evidence="6" type="ORF">METZ01_LOCUS185349</name>
</gene>
<dbReference type="GO" id="GO:0016020">
    <property type="term" value="C:membrane"/>
    <property type="evidence" value="ECO:0007669"/>
    <property type="project" value="UniProtKB-SubCell"/>
</dbReference>
<feature type="transmembrane region" description="Helical" evidence="5">
    <location>
        <begin position="68"/>
        <end position="91"/>
    </location>
</feature>
<dbReference type="GO" id="GO:0004671">
    <property type="term" value="F:protein C-terminal S-isoprenylcysteine carboxyl O-methyltransferase activity"/>
    <property type="evidence" value="ECO:0007669"/>
    <property type="project" value="InterPro"/>
</dbReference>
<keyword evidence="3 5" id="KW-1133">Transmembrane helix</keyword>
<feature type="transmembrane region" description="Helical" evidence="5">
    <location>
        <begin position="6"/>
        <end position="22"/>
    </location>
</feature>
<evidence type="ECO:0000256" key="1">
    <source>
        <dbReference type="ARBA" id="ARBA00004141"/>
    </source>
</evidence>
<proteinExistence type="predicted"/>
<reference evidence="6" key="1">
    <citation type="submission" date="2018-05" db="EMBL/GenBank/DDBJ databases">
        <authorList>
            <person name="Lanie J.A."/>
            <person name="Ng W.-L."/>
            <person name="Kazmierczak K.M."/>
            <person name="Andrzejewski T.M."/>
            <person name="Davidsen T.M."/>
            <person name="Wayne K.J."/>
            <person name="Tettelin H."/>
            <person name="Glass J.I."/>
            <person name="Rusch D."/>
            <person name="Podicherti R."/>
            <person name="Tsui H.-C.T."/>
            <person name="Winkler M.E."/>
        </authorList>
    </citation>
    <scope>NUCLEOTIDE SEQUENCE</scope>
</reference>
<dbReference type="EMBL" id="UINC01037264">
    <property type="protein sequence ID" value="SVB32495.1"/>
    <property type="molecule type" value="Genomic_DNA"/>
</dbReference>
<name>A0A382D2E6_9ZZZZ</name>
<keyword evidence="4 5" id="KW-0472">Membrane</keyword>
<protein>
    <recommendedName>
        <fullName evidence="7">Steroid 5-alpha reductase C-terminal domain-containing protein</fullName>
    </recommendedName>
</protein>
<keyword evidence="2 5" id="KW-0812">Transmembrane</keyword>
<evidence type="ECO:0008006" key="7">
    <source>
        <dbReference type="Google" id="ProtNLM"/>
    </source>
</evidence>
<evidence type="ECO:0000256" key="2">
    <source>
        <dbReference type="ARBA" id="ARBA00022692"/>
    </source>
</evidence>
<organism evidence="6">
    <name type="scientific">marine metagenome</name>
    <dbReference type="NCBI Taxonomy" id="408172"/>
    <lineage>
        <taxon>unclassified sequences</taxon>
        <taxon>metagenomes</taxon>
        <taxon>ecological metagenomes</taxon>
    </lineage>
</organism>
<evidence type="ECO:0000256" key="4">
    <source>
        <dbReference type="ARBA" id="ARBA00023136"/>
    </source>
</evidence>
<feature type="transmembrane region" description="Helical" evidence="5">
    <location>
        <begin position="122"/>
        <end position="155"/>
    </location>
</feature>
<evidence type="ECO:0000313" key="6">
    <source>
        <dbReference type="EMBL" id="SVB32495.1"/>
    </source>
</evidence>
<dbReference type="PANTHER" id="PTHR12714">
    <property type="entry name" value="PROTEIN-S ISOPRENYLCYSTEINE O-METHYLTRANSFERASE"/>
    <property type="match status" value="1"/>
</dbReference>
<dbReference type="InterPro" id="IPR007269">
    <property type="entry name" value="ICMT_MeTrfase"/>
</dbReference>
<comment type="subcellular location">
    <subcellularLocation>
        <location evidence="1">Membrane</location>
        <topology evidence="1">Multi-pass membrane protein</topology>
    </subcellularLocation>
</comment>
<dbReference type="Pfam" id="PF04140">
    <property type="entry name" value="ICMT"/>
    <property type="match status" value="1"/>
</dbReference>
<dbReference type="Gene3D" id="1.20.120.1630">
    <property type="match status" value="1"/>
</dbReference>
<dbReference type="PANTHER" id="PTHR12714:SF9">
    <property type="entry name" value="PROTEIN-S-ISOPRENYLCYSTEINE O-METHYLTRANSFERASE"/>
    <property type="match status" value="1"/>
</dbReference>